<dbReference type="eggNOG" id="COG1733">
    <property type="taxonomic scope" value="Bacteria"/>
</dbReference>
<keyword evidence="2" id="KW-0238">DNA-binding</keyword>
<dbReference type="Proteomes" id="UP000009309">
    <property type="component" value="Unassembled WGS sequence"/>
</dbReference>
<dbReference type="Gene3D" id="1.10.10.10">
    <property type="entry name" value="Winged helix-like DNA-binding domain superfamily/Winged helix DNA-binding domain"/>
    <property type="match status" value="1"/>
</dbReference>
<dbReference type="AlphaFoldDB" id="I2GHQ7"/>
<gene>
    <name evidence="5" type="ORF">BN8_02527</name>
</gene>
<feature type="domain" description="HTH hxlR-type" evidence="4">
    <location>
        <begin position="19"/>
        <end position="117"/>
    </location>
</feature>
<evidence type="ECO:0000313" key="6">
    <source>
        <dbReference type="Proteomes" id="UP000009309"/>
    </source>
</evidence>
<accession>I2GHQ7</accession>
<keyword evidence="1" id="KW-0805">Transcription regulation</keyword>
<dbReference type="RefSeq" id="WP_009282014.1">
    <property type="nucleotide sequence ID" value="NZ_CAIT01000006.1"/>
</dbReference>
<evidence type="ECO:0000256" key="3">
    <source>
        <dbReference type="ARBA" id="ARBA00023163"/>
    </source>
</evidence>
<protein>
    <submittedName>
        <fullName evidence="5">HTH-type transcriptional activator hxlR</fullName>
    </submittedName>
</protein>
<keyword evidence="6" id="KW-1185">Reference proteome</keyword>
<sequence length="130" mass="14999">MRKLNSSNAQNQLQMITNCPLTSSLILINGRWKMIILWQINGGVIRFGELRRAIPLITEKMLTDQLRELERDGFVQRTIYPEVPPRVEYSLTPLAQSLIPILEQLLSWGEQNQAIDRVRQHYLGSDAKEA</sequence>
<dbReference type="InterPro" id="IPR002577">
    <property type="entry name" value="HTH_HxlR"/>
</dbReference>
<dbReference type="PROSITE" id="PS51118">
    <property type="entry name" value="HTH_HXLR"/>
    <property type="match status" value="1"/>
</dbReference>
<evidence type="ECO:0000256" key="1">
    <source>
        <dbReference type="ARBA" id="ARBA00023015"/>
    </source>
</evidence>
<dbReference type="PANTHER" id="PTHR33204:SF29">
    <property type="entry name" value="TRANSCRIPTIONAL REGULATOR"/>
    <property type="match status" value="1"/>
</dbReference>
<evidence type="ECO:0000313" key="5">
    <source>
        <dbReference type="EMBL" id="CCH53432.1"/>
    </source>
</evidence>
<dbReference type="GO" id="GO:0003677">
    <property type="term" value="F:DNA binding"/>
    <property type="evidence" value="ECO:0007669"/>
    <property type="project" value="UniProtKB-KW"/>
</dbReference>
<organism evidence="5 6">
    <name type="scientific">Fibrisoma limi BUZ 3</name>
    <dbReference type="NCBI Taxonomy" id="1185876"/>
    <lineage>
        <taxon>Bacteria</taxon>
        <taxon>Pseudomonadati</taxon>
        <taxon>Bacteroidota</taxon>
        <taxon>Cytophagia</taxon>
        <taxon>Cytophagales</taxon>
        <taxon>Spirosomataceae</taxon>
        <taxon>Fibrisoma</taxon>
    </lineage>
</organism>
<dbReference type="InterPro" id="IPR036388">
    <property type="entry name" value="WH-like_DNA-bd_sf"/>
</dbReference>
<evidence type="ECO:0000256" key="2">
    <source>
        <dbReference type="ARBA" id="ARBA00023125"/>
    </source>
</evidence>
<dbReference type="SUPFAM" id="SSF46785">
    <property type="entry name" value="Winged helix' DNA-binding domain"/>
    <property type="match status" value="1"/>
</dbReference>
<reference evidence="5 6" key="1">
    <citation type="journal article" date="2012" name="J. Bacteriol.">
        <title>Genome Sequence of the Filamentous Bacterium Fibrisoma limi BUZ 3T.</title>
        <authorList>
            <person name="Filippini M."/>
            <person name="Qi W."/>
            <person name="Jaenicke S."/>
            <person name="Goesmann A."/>
            <person name="Smits T.H."/>
            <person name="Bagheri H.C."/>
        </authorList>
    </citation>
    <scope>NUCLEOTIDE SEQUENCE [LARGE SCALE GENOMIC DNA]</scope>
    <source>
        <strain evidence="6">BUZ 3T</strain>
    </source>
</reference>
<comment type="caution">
    <text evidence="5">The sequence shown here is derived from an EMBL/GenBank/DDBJ whole genome shotgun (WGS) entry which is preliminary data.</text>
</comment>
<dbReference type="PANTHER" id="PTHR33204">
    <property type="entry name" value="TRANSCRIPTIONAL REGULATOR, MARR FAMILY"/>
    <property type="match status" value="1"/>
</dbReference>
<dbReference type="STRING" id="1185876.BN8_02527"/>
<evidence type="ECO:0000259" key="4">
    <source>
        <dbReference type="PROSITE" id="PS51118"/>
    </source>
</evidence>
<proteinExistence type="predicted"/>
<dbReference type="EMBL" id="CAIT01000006">
    <property type="protein sequence ID" value="CCH53432.1"/>
    <property type="molecule type" value="Genomic_DNA"/>
</dbReference>
<dbReference type="Pfam" id="PF01638">
    <property type="entry name" value="HxlR"/>
    <property type="match status" value="1"/>
</dbReference>
<keyword evidence="3" id="KW-0804">Transcription</keyword>
<dbReference type="InterPro" id="IPR036390">
    <property type="entry name" value="WH_DNA-bd_sf"/>
</dbReference>
<name>I2GHQ7_9BACT</name>